<dbReference type="Pfam" id="PF04052">
    <property type="entry name" value="TolB_N"/>
    <property type="match status" value="1"/>
</dbReference>
<evidence type="ECO:0000256" key="1">
    <source>
        <dbReference type="ARBA" id="ARBA00004418"/>
    </source>
</evidence>
<comment type="similarity">
    <text evidence="2">Belongs to the TolB family.</text>
</comment>
<evidence type="ECO:0000313" key="6">
    <source>
        <dbReference type="EMBL" id="MBL6811655.1"/>
    </source>
</evidence>
<dbReference type="SUPFAM" id="SSF52964">
    <property type="entry name" value="TolB, N-terminal domain"/>
    <property type="match status" value="1"/>
</dbReference>
<dbReference type="InterPro" id="IPR014167">
    <property type="entry name" value="Tol-Pal_TolB"/>
</dbReference>
<dbReference type="PANTHER" id="PTHR36842:SF1">
    <property type="entry name" value="PROTEIN TOLB"/>
    <property type="match status" value="1"/>
</dbReference>
<accession>A0A937LGK0</accession>
<dbReference type="InterPro" id="IPR011659">
    <property type="entry name" value="WD40"/>
</dbReference>
<comment type="subcellular location">
    <subcellularLocation>
        <location evidence="1">Periplasm</location>
    </subcellularLocation>
</comment>
<keyword evidence="4" id="KW-0574">Periplasm</keyword>
<dbReference type="Pfam" id="PF07676">
    <property type="entry name" value="PD40"/>
    <property type="match status" value="5"/>
</dbReference>
<dbReference type="InterPro" id="IPR011042">
    <property type="entry name" value="6-blade_b-propeller_TolB-like"/>
</dbReference>
<evidence type="ECO:0000256" key="3">
    <source>
        <dbReference type="ARBA" id="ARBA00022729"/>
    </source>
</evidence>
<evidence type="ECO:0000256" key="2">
    <source>
        <dbReference type="ARBA" id="ARBA00009820"/>
    </source>
</evidence>
<dbReference type="InterPro" id="IPR007195">
    <property type="entry name" value="TolB_N"/>
</dbReference>
<evidence type="ECO:0000313" key="7">
    <source>
        <dbReference type="Proteomes" id="UP000744438"/>
    </source>
</evidence>
<dbReference type="Proteomes" id="UP000744438">
    <property type="component" value="Unassembled WGS sequence"/>
</dbReference>
<evidence type="ECO:0000256" key="4">
    <source>
        <dbReference type="ARBA" id="ARBA00022764"/>
    </source>
</evidence>
<dbReference type="GO" id="GO:0042597">
    <property type="term" value="C:periplasmic space"/>
    <property type="evidence" value="ECO:0007669"/>
    <property type="project" value="UniProtKB-SubCell"/>
</dbReference>
<dbReference type="GO" id="GO:0017038">
    <property type="term" value="P:protein import"/>
    <property type="evidence" value="ECO:0007669"/>
    <property type="project" value="InterPro"/>
</dbReference>
<organism evidence="6 7">
    <name type="scientific">SAR86 cluster bacterium</name>
    <dbReference type="NCBI Taxonomy" id="2030880"/>
    <lineage>
        <taxon>Bacteria</taxon>
        <taxon>Pseudomonadati</taxon>
        <taxon>Pseudomonadota</taxon>
        <taxon>Gammaproteobacteria</taxon>
        <taxon>SAR86 cluster</taxon>
    </lineage>
</organism>
<dbReference type="AlphaFoldDB" id="A0A937LGK0"/>
<dbReference type="Gene3D" id="3.40.50.10070">
    <property type="entry name" value="TolB, N-terminal domain"/>
    <property type="match status" value="1"/>
</dbReference>
<protein>
    <submittedName>
        <fullName evidence="6">Tol-Pal system beta propeller repeat protein TolB</fullName>
    </submittedName>
</protein>
<dbReference type="EMBL" id="JADHQC010000007">
    <property type="protein sequence ID" value="MBL6811655.1"/>
    <property type="molecule type" value="Genomic_DNA"/>
</dbReference>
<evidence type="ECO:0000259" key="5">
    <source>
        <dbReference type="Pfam" id="PF04052"/>
    </source>
</evidence>
<dbReference type="Gene3D" id="2.120.10.30">
    <property type="entry name" value="TolB, C-terminal domain"/>
    <property type="match status" value="1"/>
</dbReference>
<comment type="caution">
    <text evidence="6">The sequence shown here is derived from an EMBL/GenBank/DDBJ whole genome shotgun (WGS) entry which is preliminary data.</text>
</comment>
<dbReference type="PANTHER" id="PTHR36842">
    <property type="entry name" value="PROTEIN TOLB HOMOLOG"/>
    <property type="match status" value="1"/>
</dbReference>
<proteinExistence type="inferred from homology"/>
<keyword evidence="3" id="KW-0732">Signal</keyword>
<dbReference type="SUPFAM" id="SSF69304">
    <property type="entry name" value="Tricorn protease N-terminal domain"/>
    <property type="match status" value="1"/>
</dbReference>
<reference evidence="6" key="1">
    <citation type="submission" date="2020-10" db="EMBL/GenBank/DDBJ databases">
        <title>Microbiome of the Black Sea water column analyzed by genome centric metagenomics.</title>
        <authorList>
            <person name="Cabello-Yeves P.J."/>
            <person name="Callieri C."/>
            <person name="Picazo A."/>
            <person name="Mehrshad M."/>
            <person name="Haro-Moreno J.M."/>
            <person name="Roda-Garcia J."/>
            <person name="Dzembekova N."/>
            <person name="Slabakova V."/>
            <person name="Slabakova N."/>
            <person name="Moncheva S."/>
            <person name="Rodriguez-Valera F."/>
        </authorList>
    </citation>
    <scope>NUCLEOTIDE SEQUENCE</scope>
    <source>
        <strain evidence="6">BS307-5m-G49</strain>
    </source>
</reference>
<feature type="domain" description="TolB N-terminal" evidence="5">
    <location>
        <begin position="20"/>
        <end position="124"/>
    </location>
</feature>
<sequence>MIRFLFVALILVSNSIFSILEIEILKGSDNLSKIAFVPFGVDDGIEESYGGQISRNIEKNMLLFGEFENLPKSEMLSYPSSGNDFYYRDWKVLGVDYSVIGKVNSVNSLGNLNISYSLFNINRRIKLLEGEIVGSEDNIEGISKIISNRIYEEITGLKGIFDTKLAYVINSDADTYQMCISDIDGKNEQILFSSKAPIMSPDWSPDRKKIAYVSFENGLAEIFIQDLQSGERNSIQALGMTNSAPVWSPDGKSLALVVSFSGNPDIFLYAIKSKRLIRLTNHYGIDTEPSWSPDSKKIIFTSDRSGSPQLYEINTQSKRKKRLTRDGNYNARGRYFPDGKSIFFVHGNNGNFQIATKKLSSRYIETLTSTSLDESPTISPNGNIIIYATKDGSNGYLGGITLDGKSRFSLPVKNGSVREPAWSPLLN</sequence>
<dbReference type="NCBIfam" id="TIGR02800">
    <property type="entry name" value="propeller_TolB"/>
    <property type="match status" value="1"/>
</dbReference>
<name>A0A937LGK0_9GAMM</name>
<gene>
    <name evidence="6" type="primary">tolB</name>
    <name evidence="6" type="ORF">ISQ63_02080</name>
</gene>